<keyword evidence="2" id="KW-1185">Reference proteome</keyword>
<gene>
    <name evidence="1" type="ORF">M5D96_006352</name>
</gene>
<accession>A0A9P9YPV2</accession>
<evidence type="ECO:0000313" key="2">
    <source>
        <dbReference type="Proteomes" id="UP001059596"/>
    </source>
</evidence>
<evidence type="ECO:0000313" key="1">
    <source>
        <dbReference type="EMBL" id="KAI8040409.1"/>
    </source>
</evidence>
<reference evidence="1" key="1">
    <citation type="journal article" date="2023" name="Genome Biol. Evol.">
        <title>Long-read-based Genome Assembly of Drosophila gunungcola Reveals Fewer Chemosensory Genes in Flower-breeding Species.</title>
        <authorList>
            <person name="Negi A."/>
            <person name="Liao B.Y."/>
            <person name="Yeh S.D."/>
        </authorList>
    </citation>
    <scope>NUCLEOTIDE SEQUENCE</scope>
    <source>
        <strain evidence="1">Sukarami</strain>
    </source>
</reference>
<dbReference type="Proteomes" id="UP001059596">
    <property type="component" value="Unassembled WGS sequence"/>
</dbReference>
<dbReference type="EMBL" id="JAMKOV010000004">
    <property type="protein sequence ID" value="KAI8040409.1"/>
    <property type="molecule type" value="Genomic_DNA"/>
</dbReference>
<protein>
    <submittedName>
        <fullName evidence="1">Uncharacterized protein</fullName>
    </submittedName>
</protein>
<dbReference type="AlphaFoldDB" id="A0A9P9YPV2"/>
<organism evidence="1 2">
    <name type="scientific">Drosophila gunungcola</name>
    <name type="common">fruit fly</name>
    <dbReference type="NCBI Taxonomy" id="103775"/>
    <lineage>
        <taxon>Eukaryota</taxon>
        <taxon>Metazoa</taxon>
        <taxon>Ecdysozoa</taxon>
        <taxon>Arthropoda</taxon>
        <taxon>Hexapoda</taxon>
        <taxon>Insecta</taxon>
        <taxon>Pterygota</taxon>
        <taxon>Neoptera</taxon>
        <taxon>Endopterygota</taxon>
        <taxon>Diptera</taxon>
        <taxon>Brachycera</taxon>
        <taxon>Muscomorpha</taxon>
        <taxon>Ephydroidea</taxon>
        <taxon>Drosophilidae</taxon>
        <taxon>Drosophila</taxon>
        <taxon>Sophophora</taxon>
    </lineage>
</organism>
<proteinExistence type="predicted"/>
<comment type="caution">
    <text evidence="1">The sequence shown here is derived from an EMBL/GenBank/DDBJ whole genome shotgun (WGS) entry which is preliminary data.</text>
</comment>
<sequence>MSQLELNRRLKIIKKEEDDFEWRKAQFERWKELHKLRYLMYEEQRKYNERYGPGGVSIWTILAVAQQELEKKLQIDRIRGSCQRFPSPMTLMAEQREIGGRQKLLEPLRSVLSGYSTESEEEFDSDEDLELRKVTRYLPTQWPKQENRKHVQFLASNAKKSLESCKEPSNEKFNLHAKSEDSFQSVCETSNLGYCPLCNERHLRLPPRF</sequence>
<name>A0A9P9YPV2_9MUSC</name>